<dbReference type="InterPro" id="IPR004117">
    <property type="entry name" value="7tm6_olfct_rcpt"/>
</dbReference>
<keyword evidence="4 10" id="KW-0812">Transmembrane</keyword>
<dbReference type="Proteomes" id="UP001652582">
    <property type="component" value="Chromosome 10"/>
</dbReference>
<evidence type="ECO:0000256" key="7">
    <source>
        <dbReference type="ARBA" id="ARBA00023136"/>
    </source>
</evidence>
<sequence length="393" mass="45926">MKTNLSYKCLAPHLLNLRIAGCFYIDQKSPKLYKILHLIFIGITFVCMLIFVTQQALKVFEVRHNMDKVMETMFLFLTHTDSIYKQVVTLKRADKIQDLLDIMKGPFFNQGEPDHEKYFKETTRHGKILLQADNYMALCTCFLWVLYPFILHVQGKPTVFAIWLPYDSNIDPNFYLTALYVWTLTSWLAFCNTTMDVTVAFLLAQCKTQLAILSNNLIYFVERSKKESDAKKENFGEVVRIRFENLVKHHVQILYFANQIQEIFGGVLTYQFLISGWILCTSLYRLVDSDPATVQFWSMVLYICCILMQVSLYTYYGNEVTHESLNLMESAYFMNWLDTSLIHRHHLIFFMERVKKPILPVAGFIVPLSNKTFVSIVKSSYSFYALLRNTGKN</sequence>
<feature type="transmembrane region" description="Helical" evidence="10">
    <location>
        <begin position="35"/>
        <end position="53"/>
    </location>
</feature>
<evidence type="ECO:0000313" key="12">
    <source>
        <dbReference type="RefSeq" id="XP_023933943.2"/>
    </source>
</evidence>
<keyword evidence="8 10" id="KW-0675">Receptor</keyword>
<evidence type="ECO:0000256" key="5">
    <source>
        <dbReference type="ARBA" id="ARBA00022725"/>
    </source>
</evidence>
<evidence type="ECO:0000256" key="6">
    <source>
        <dbReference type="ARBA" id="ARBA00022989"/>
    </source>
</evidence>
<evidence type="ECO:0000256" key="2">
    <source>
        <dbReference type="ARBA" id="ARBA00022475"/>
    </source>
</evidence>
<comment type="similarity">
    <text evidence="10">Belongs to the insect chemoreceptor superfamily. Heteromeric odorant receptor channel (TC 1.A.69) family.</text>
</comment>
<dbReference type="Pfam" id="PF02949">
    <property type="entry name" value="7tm_6"/>
    <property type="match status" value="1"/>
</dbReference>
<dbReference type="PANTHER" id="PTHR21137:SF35">
    <property type="entry name" value="ODORANT RECEPTOR 19A-RELATED"/>
    <property type="match status" value="1"/>
</dbReference>
<evidence type="ECO:0000256" key="1">
    <source>
        <dbReference type="ARBA" id="ARBA00004651"/>
    </source>
</evidence>
<dbReference type="GO" id="GO:0007165">
    <property type="term" value="P:signal transduction"/>
    <property type="evidence" value="ECO:0007669"/>
    <property type="project" value="UniProtKB-KW"/>
</dbReference>
<comment type="caution">
    <text evidence="10">Lacks conserved residue(s) required for the propagation of feature annotation.</text>
</comment>
<dbReference type="AlphaFoldDB" id="A0A6J1MLW4"/>
<evidence type="ECO:0000256" key="9">
    <source>
        <dbReference type="ARBA" id="ARBA00023224"/>
    </source>
</evidence>
<feature type="transmembrane region" description="Helical" evidence="10">
    <location>
        <begin position="296"/>
        <end position="316"/>
    </location>
</feature>
<dbReference type="GO" id="GO:0005549">
    <property type="term" value="F:odorant binding"/>
    <property type="evidence" value="ECO:0007669"/>
    <property type="project" value="InterPro"/>
</dbReference>
<dbReference type="GO" id="GO:0005886">
    <property type="term" value="C:plasma membrane"/>
    <property type="evidence" value="ECO:0007669"/>
    <property type="project" value="UniProtKB-SubCell"/>
</dbReference>
<dbReference type="GeneID" id="112042947"/>
<evidence type="ECO:0000313" key="11">
    <source>
        <dbReference type="Proteomes" id="UP001652582"/>
    </source>
</evidence>
<feature type="transmembrane region" description="Helical" evidence="10">
    <location>
        <begin position="174"/>
        <end position="204"/>
    </location>
</feature>
<accession>A0A6J1MLW4</accession>
<reference evidence="12" key="1">
    <citation type="submission" date="2025-08" db="UniProtKB">
        <authorList>
            <consortium name="RefSeq"/>
        </authorList>
    </citation>
    <scope>IDENTIFICATION</scope>
</reference>
<comment type="subcellular location">
    <subcellularLocation>
        <location evidence="1 10">Cell membrane</location>
        <topology evidence="1 10">Multi-pass membrane protein</topology>
    </subcellularLocation>
</comment>
<proteinExistence type="inferred from homology"/>
<keyword evidence="9 10" id="KW-0807">Transducer</keyword>
<gene>
    <name evidence="12" type="primary">LOC112042947</name>
</gene>
<evidence type="ECO:0000256" key="8">
    <source>
        <dbReference type="ARBA" id="ARBA00023170"/>
    </source>
</evidence>
<keyword evidence="7 10" id="KW-0472">Membrane</keyword>
<evidence type="ECO:0000256" key="10">
    <source>
        <dbReference type="RuleBase" id="RU351113"/>
    </source>
</evidence>
<keyword evidence="6 10" id="KW-1133">Transmembrane helix</keyword>
<evidence type="ECO:0000256" key="4">
    <source>
        <dbReference type="ARBA" id="ARBA00022692"/>
    </source>
</evidence>
<feature type="transmembrane region" description="Helical" evidence="10">
    <location>
        <begin position="263"/>
        <end position="284"/>
    </location>
</feature>
<organism evidence="11 12">
    <name type="scientific">Bicyclus anynana</name>
    <name type="common">Squinting bush brown butterfly</name>
    <dbReference type="NCBI Taxonomy" id="110368"/>
    <lineage>
        <taxon>Eukaryota</taxon>
        <taxon>Metazoa</taxon>
        <taxon>Ecdysozoa</taxon>
        <taxon>Arthropoda</taxon>
        <taxon>Hexapoda</taxon>
        <taxon>Insecta</taxon>
        <taxon>Pterygota</taxon>
        <taxon>Neoptera</taxon>
        <taxon>Endopterygota</taxon>
        <taxon>Lepidoptera</taxon>
        <taxon>Glossata</taxon>
        <taxon>Ditrysia</taxon>
        <taxon>Papilionoidea</taxon>
        <taxon>Nymphalidae</taxon>
        <taxon>Satyrinae</taxon>
        <taxon>Satyrini</taxon>
        <taxon>Mycalesina</taxon>
        <taxon>Bicyclus</taxon>
    </lineage>
</organism>
<keyword evidence="2" id="KW-1003">Cell membrane</keyword>
<protein>
    <recommendedName>
        <fullName evidence="10">Odorant receptor</fullName>
    </recommendedName>
</protein>
<dbReference type="GO" id="GO:0004984">
    <property type="term" value="F:olfactory receptor activity"/>
    <property type="evidence" value="ECO:0007669"/>
    <property type="project" value="InterPro"/>
</dbReference>
<dbReference type="RefSeq" id="XP_023933943.2">
    <property type="nucleotide sequence ID" value="XM_024078175.2"/>
</dbReference>
<feature type="transmembrane region" description="Helical" evidence="10">
    <location>
        <begin position="134"/>
        <end position="154"/>
    </location>
</feature>
<keyword evidence="5 10" id="KW-0552">Olfaction</keyword>
<dbReference type="PANTHER" id="PTHR21137">
    <property type="entry name" value="ODORANT RECEPTOR"/>
    <property type="match status" value="1"/>
</dbReference>
<name>A0A6J1MLW4_BICAN</name>
<evidence type="ECO:0000256" key="3">
    <source>
        <dbReference type="ARBA" id="ARBA00022606"/>
    </source>
</evidence>
<keyword evidence="3 10" id="KW-0716">Sensory transduction</keyword>
<dbReference type="OrthoDB" id="5846619at2759"/>
<dbReference type="KEGG" id="bany:112042947"/>
<keyword evidence="11" id="KW-1185">Reference proteome</keyword>